<accession>A0ABS8N3K4</accession>
<comment type="caution">
    <text evidence="1">The sequence shown here is derived from an EMBL/GenBank/DDBJ whole genome shotgun (WGS) entry which is preliminary data.</text>
</comment>
<evidence type="ECO:0000313" key="1">
    <source>
        <dbReference type="EMBL" id="MCC9294379.1"/>
    </source>
</evidence>
<dbReference type="Proteomes" id="UP001165422">
    <property type="component" value="Unassembled WGS sequence"/>
</dbReference>
<dbReference type="EMBL" id="JAJJPB010000004">
    <property type="protein sequence ID" value="MCC9294379.1"/>
    <property type="molecule type" value="Genomic_DNA"/>
</dbReference>
<evidence type="ECO:0000313" key="2">
    <source>
        <dbReference type="Proteomes" id="UP001165422"/>
    </source>
</evidence>
<protein>
    <submittedName>
        <fullName evidence="1">Uncharacterized protein</fullName>
    </submittedName>
</protein>
<organism evidence="1 2">
    <name type="scientific">Clostridium aromativorans</name>
    <dbReference type="NCBI Taxonomy" id="2836848"/>
    <lineage>
        <taxon>Bacteria</taxon>
        <taxon>Bacillati</taxon>
        <taxon>Bacillota</taxon>
        <taxon>Clostridia</taxon>
        <taxon>Eubacteriales</taxon>
        <taxon>Clostridiaceae</taxon>
        <taxon>Clostridium</taxon>
    </lineage>
</organism>
<name>A0ABS8N3K4_9CLOT</name>
<dbReference type="RefSeq" id="WP_229981179.1">
    <property type="nucleotide sequence ID" value="NZ_JAJJPB010000004.1"/>
</dbReference>
<reference evidence="1" key="1">
    <citation type="submission" date="2021-11" db="EMBL/GenBank/DDBJ databases">
        <authorList>
            <person name="Qingchun L."/>
            <person name="Dong Z."/>
            <person name="Zongwei Q."/>
            <person name="Jia Z."/>
            <person name="Duotao L."/>
        </authorList>
    </citation>
    <scope>NUCLEOTIDE SEQUENCE</scope>
    <source>
        <strain evidence="1">WLY-B-L2</strain>
    </source>
</reference>
<gene>
    <name evidence="1" type="ORF">LN736_05755</name>
</gene>
<keyword evidence="2" id="KW-1185">Reference proteome</keyword>
<sequence>MSNKESLRKAINETIDVITETNSKVWALLEQAKDMPVRCPSAWKSWGKDRYDEAKFTAETRDDYIALLEGMKERIDYCDFSEMHNLFLQISRHLLELDNWDSKDVLEFYKFIKKH</sequence>
<proteinExistence type="predicted"/>